<sequence>MKYVWLYSWLFGLCCTLANGQQLDCNNIGFDQGTTTGWLLTNGQVANVGQQVVFQQETVGTLENGHRITSLSDGNDPKITSEAIPMVAPGSTHSIRIGNVTRGSRFDRIKGSFVVTSDNTLFQYKLAVILQNANHEAYEKPGFTIRITDSDGQELPCSFYDVQVSAAGTVDGFKTQGDIQYRNWTVGAMDLRNYVGKTITVEVTAHGCTHNGHFGYAYFDAQCLKSEIVQASACADADGYTVLKAPEGFDKYTWSTGQTSASIRVKAVVGQTYWVKLVPFSSLNATCELQLDHQIKFQAVQTTLIKAICEGDGFVVGDTIYRTSGHYIRKINRNALCDSTINLTLTVKALGKSTQQVTICEGGNLTVGDSIYRLPGTYLNRFTGSSGCDSVVTTQLSVNKLAVTLTPDVIVTQGDSTLLQAIAIPQGTYRFEWSPGNRLSCSTCADTWAKPSTTTSYAVTVSDATRVCQLTRTVTVTVIPCGVYLPTAFSPNEDRMNDQFVIRGNTCVKQIRELVIYNRWGEVIFQKHDFPIADPASGWDGTYQGQRVLSGVYPYKLRVELHNGDLTHYTGVINLVR</sequence>
<organism evidence="2 3">
    <name type="scientific">Spirosoma validum</name>
    <dbReference type="NCBI Taxonomy" id="2771355"/>
    <lineage>
        <taxon>Bacteria</taxon>
        <taxon>Pseudomonadati</taxon>
        <taxon>Bacteroidota</taxon>
        <taxon>Cytophagia</taxon>
        <taxon>Cytophagales</taxon>
        <taxon>Cytophagaceae</taxon>
        <taxon>Spirosoma</taxon>
    </lineage>
</organism>
<keyword evidence="1" id="KW-0732">Signal</keyword>
<gene>
    <name evidence="2" type="ORF">IC230_09155</name>
</gene>
<feature type="chain" id="PRO_5037136516" evidence="1">
    <location>
        <begin position="21"/>
        <end position="577"/>
    </location>
</feature>
<reference evidence="2" key="1">
    <citation type="submission" date="2020-09" db="EMBL/GenBank/DDBJ databases">
        <authorList>
            <person name="Kim M.K."/>
        </authorList>
    </citation>
    <scope>NUCLEOTIDE SEQUENCE</scope>
    <source>
        <strain evidence="2">BT704</strain>
    </source>
</reference>
<proteinExistence type="predicted"/>
<feature type="signal peptide" evidence="1">
    <location>
        <begin position="1"/>
        <end position="20"/>
    </location>
</feature>
<dbReference type="InterPro" id="IPR026341">
    <property type="entry name" value="T9SS_type_B"/>
</dbReference>
<evidence type="ECO:0000256" key="1">
    <source>
        <dbReference type="SAM" id="SignalP"/>
    </source>
</evidence>
<evidence type="ECO:0000313" key="3">
    <source>
        <dbReference type="Proteomes" id="UP000653797"/>
    </source>
</evidence>
<protein>
    <submittedName>
        <fullName evidence="2">Gliding motility-associated C-terminal domain-containing protein</fullName>
    </submittedName>
</protein>
<dbReference type="Pfam" id="PF13585">
    <property type="entry name" value="CHU_C"/>
    <property type="match status" value="1"/>
</dbReference>
<name>A0A927GCW5_9BACT</name>
<evidence type="ECO:0000313" key="2">
    <source>
        <dbReference type="EMBL" id="MBD2753053.1"/>
    </source>
</evidence>
<dbReference type="NCBIfam" id="TIGR04131">
    <property type="entry name" value="Bac_Flav_CTERM"/>
    <property type="match status" value="1"/>
</dbReference>
<dbReference type="AlphaFoldDB" id="A0A927GCW5"/>
<accession>A0A927GCW5</accession>
<dbReference type="RefSeq" id="WP_191038695.1">
    <property type="nucleotide sequence ID" value="NZ_JACXAA010000003.1"/>
</dbReference>
<keyword evidence="3" id="KW-1185">Reference proteome</keyword>
<dbReference type="EMBL" id="JACXAA010000003">
    <property type="protein sequence ID" value="MBD2753053.1"/>
    <property type="molecule type" value="Genomic_DNA"/>
</dbReference>
<comment type="caution">
    <text evidence="2">The sequence shown here is derived from an EMBL/GenBank/DDBJ whole genome shotgun (WGS) entry which is preliminary data.</text>
</comment>
<dbReference type="Proteomes" id="UP000653797">
    <property type="component" value="Unassembled WGS sequence"/>
</dbReference>